<organism evidence="2 3">
    <name type="scientific">candidate division MSBL1 archaeon SCGC-AAA382N08</name>
    <dbReference type="NCBI Taxonomy" id="1698285"/>
    <lineage>
        <taxon>Archaea</taxon>
        <taxon>Methanobacteriati</taxon>
        <taxon>Methanobacteriota</taxon>
        <taxon>candidate division MSBL1</taxon>
    </lineage>
</organism>
<comment type="caution">
    <text evidence="2">The sequence shown here is derived from an EMBL/GenBank/DDBJ whole genome shotgun (WGS) entry which is preliminary data.</text>
</comment>
<accession>A0A133VNH0</accession>
<dbReference type="Gene3D" id="1.10.10.60">
    <property type="entry name" value="Homeodomain-like"/>
    <property type="match status" value="1"/>
</dbReference>
<gene>
    <name evidence="2" type="ORF">AKJ56_02025</name>
</gene>
<dbReference type="EMBL" id="LHYJ01000033">
    <property type="protein sequence ID" value="KXB08005.1"/>
    <property type="molecule type" value="Genomic_DNA"/>
</dbReference>
<feature type="region of interest" description="Disordered" evidence="1">
    <location>
        <begin position="45"/>
        <end position="75"/>
    </location>
</feature>
<evidence type="ECO:0000256" key="1">
    <source>
        <dbReference type="SAM" id="MobiDB-lite"/>
    </source>
</evidence>
<dbReference type="AlphaFoldDB" id="A0A133VNH0"/>
<proteinExistence type="predicted"/>
<evidence type="ECO:0008006" key="4">
    <source>
        <dbReference type="Google" id="ProtNLM"/>
    </source>
</evidence>
<evidence type="ECO:0000313" key="2">
    <source>
        <dbReference type="EMBL" id="KXB08005.1"/>
    </source>
</evidence>
<evidence type="ECO:0000313" key="3">
    <source>
        <dbReference type="Proteomes" id="UP000070175"/>
    </source>
</evidence>
<dbReference type="Proteomes" id="UP000070175">
    <property type="component" value="Unassembled WGS sequence"/>
</dbReference>
<reference evidence="2 3" key="1">
    <citation type="journal article" date="2016" name="Sci. Rep.">
        <title>Metabolic traits of an uncultured archaeal lineage -MSBL1- from brine pools of the Red Sea.</title>
        <authorList>
            <person name="Mwirichia R."/>
            <person name="Alam I."/>
            <person name="Rashid M."/>
            <person name="Vinu M."/>
            <person name="Ba-Alawi W."/>
            <person name="Anthony Kamau A."/>
            <person name="Kamanda Ngugi D."/>
            <person name="Goker M."/>
            <person name="Klenk H.P."/>
            <person name="Bajic V."/>
            <person name="Stingl U."/>
        </authorList>
    </citation>
    <scope>NUCLEOTIDE SEQUENCE [LARGE SCALE GENOMIC DNA]</scope>
    <source>
        <strain evidence="2">SCGC-AAA382N08</strain>
    </source>
</reference>
<protein>
    <recommendedName>
        <fullName evidence="4">Resolvase HTH domain-containing protein</fullName>
    </recommendedName>
</protein>
<keyword evidence="3" id="KW-1185">Reference proteome</keyword>
<name>A0A133VNH0_9EURY</name>
<sequence>MPRSPALKGEKLEKAVKMKKNGASYPKIAEEFDISQSVAYRNVKPELEEEAEKEKAEAERKETESKTKNSKTIHETETLSKTVFRKALELFINGKNSEQIADHLDIPQASIEYELLPYVNELKTTRKLQKKVEGIT</sequence>
<feature type="compositionally biased region" description="Basic and acidic residues" evidence="1">
    <location>
        <begin position="52"/>
        <end position="75"/>
    </location>
</feature>